<keyword evidence="1" id="KW-1133">Transmembrane helix</keyword>
<dbReference type="Proteomes" id="UP000198828">
    <property type="component" value="Unassembled WGS sequence"/>
</dbReference>
<feature type="transmembrane region" description="Helical" evidence="1">
    <location>
        <begin position="181"/>
        <end position="204"/>
    </location>
</feature>
<keyword evidence="3" id="KW-1185">Reference proteome</keyword>
<dbReference type="EMBL" id="FNNG01000002">
    <property type="protein sequence ID" value="SDW43096.1"/>
    <property type="molecule type" value="Genomic_DNA"/>
</dbReference>
<feature type="transmembrane region" description="Helical" evidence="1">
    <location>
        <begin position="309"/>
        <end position="336"/>
    </location>
</feature>
<keyword evidence="1" id="KW-0472">Membrane</keyword>
<feature type="transmembrane region" description="Helical" evidence="1">
    <location>
        <begin position="29"/>
        <end position="53"/>
    </location>
</feature>
<evidence type="ECO:0008006" key="4">
    <source>
        <dbReference type="Google" id="ProtNLM"/>
    </source>
</evidence>
<keyword evidence="1" id="KW-0812">Transmembrane</keyword>
<evidence type="ECO:0000256" key="1">
    <source>
        <dbReference type="SAM" id="Phobius"/>
    </source>
</evidence>
<organism evidence="2 3">
    <name type="scientific">Tepidimicrobium xylanilyticum</name>
    <dbReference type="NCBI Taxonomy" id="1123352"/>
    <lineage>
        <taxon>Bacteria</taxon>
        <taxon>Bacillati</taxon>
        <taxon>Bacillota</taxon>
        <taxon>Tissierellia</taxon>
        <taxon>Tissierellales</taxon>
        <taxon>Tepidimicrobiaceae</taxon>
        <taxon>Tepidimicrobium</taxon>
    </lineage>
</organism>
<evidence type="ECO:0000313" key="3">
    <source>
        <dbReference type="Proteomes" id="UP000198828"/>
    </source>
</evidence>
<sequence>MQNHSMGNIENMGSNYDAKSNSNRNLKRAVSIEGFVCLIALILFFGVLGYKMGLINAINTLLNTAYDLLMSTVFRIMAIAVVAGAIGSILTEFGVISLANKLLSSLMKPLYGLPGASVISVFTTYLSDNPAILTLAEDRRFRRYFKKYQMPALTNLGTSFGMGLIVSIFMMGIPSYSGESFILPVLIGNIGAIIGSIVSVRLMLLHTKKIYGIDEEAEEFDGDDYDIVEFREVREGNIAERLMDAVLEGGASGVKVGFAIIPGVLIICSIVMMLSNGPLETGIYTGGAYEGIGLFPWIGEKLSFIIKPLFGFTSSAAISVPITALGAAGAAIGIAANMVKAGLAYAHDVAVFTAMCMCWSGYLSTHVAMMDGLNFRNLTGRAILSHTIGGIIAGIAANWIFKLVTIFM</sequence>
<accession>A0A1H2TGJ8</accession>
<feature type="transmembrane region" description="Helical" evidence="1">
    <location>
        <begin position="343"/>
        <end position="362"/>
    </location>
</feature>
<proteinExistence type="predicted"/>
<evidence type="ECO:0000313" key="2">
    <source>
        <dbReference type="EMBL" id="SDW43096.1"/>
    </source>
</evidence>
<feature type="transmembrane region" description="Helical" evidence="1">
    <location>
        <begin position="382"/>
        <end position="401"/>
    </location>
</feature>
<feature type="transmembrane region" description="Helical" evidence="1">
    <location>
        <begin position="256"/>
        <end position="275"/>
    </location>
</feature>
<name>A0A1H2TGJ8_9FIRM</name>
<gene>
    <name evidence="2" type="ORF">SAMN05660923_00709</name>
</gene>
<dbReference type="AlphaFoldDB" id="A0A1H2TGJ8"/>
<protein>
    <recommendedName>
        <fullName evidence="4">Nucleoside recognition</fullName>
    </recommendedName>
</protein>
<reference evidence="2 3" key="1">
    <citation type="submission" date="2016-10" db="EMBL/GenBank/DDBJ databases">
        <authorList>
            <person name="de Groot N.N."/>
        </authorList>
    </citation>
    <scope>NUCLEOTIDE SEQUENCE [LARGE SCALE GENOMIC DNA]</scope>
    <source>
        <strain evidence="2 3">DSM 23310</strain>
    </source>
</reference>
<feature type="transmembrane region" description="Helical" evidence="1">
    <location>
        <begin position="152"/>
        <end position="175"/>
    </location>
</feature>
<feature type="transmembrane region" description="Helical" evidence="1">
    <location>
        <begin position="73"/>
        <end position="99"/>
    </location>
</feature>